<dbReference type="InterPro" id="IPR003690">
    <property type="entry name" value="MTERF"/>
</dbReference>
<dbReference type="Gramene" id="rna8970">
    <property type="protein sequence ID" value="RHN73182.1"/>
    <property type="gene ID" value="gene8970"/>
</dbReference>
<dbReference type="Pfam" id="PF02536">
    <property type="entry name" value="mTERF"/>
    <property type="match status" value="2"/>
</dbReference>
<reference evidence="5" key="4">
    <citation type="journal article" date="2018" name="Nat. Plants">
        <title>Whole-genome landscape of Medicago truncatula symbiotic genes.</title>
        <authorList>
            <person name="Pecrix Y."/>
            <person name="Gamas P."/>
            <person name="Carrere S."/>
        </authorList>
    </citation>
    <scope>NUCLEOTIDE SEQUENCE</scope>
    <source>
        <tissue evidence="5">Leaves</tissue>
    </source>
</reference>
<evidence type="ECO:0000256" key="2">
    <source>
        <dbReference type="ARBA" id="ARBA00022472"/>
    </source>
</evidence>
<keyword evidence="7" id="KW-1185">Reference proteome</keyword>
<keyword evidence="2" id="KW-0804">Transcription</keyword>
<dbReference type="EnsemblPlants" id="KEH37234">
    <property type="protein sequence ID" value="KEH37234"/>
    <property type="gene ID" value="MTR_2g436440"/>
</dbReference>
<dbReference type="GO" id="GO:0009507">
    <property type="term" value="C:chloroplast"/>
    <property type="evidence" value="ECO:0000318"/>
    <property type="project" value="GO_Central"/>
</dbReference>
<protein>
    <submittedName>
        <fullName evidence="5">Putative transcription regulator mTERF family</fullName>
    </submittedName>
    <submittedName>
        <fullName evidence="4">mTERF protein</fullName>
    </submittedName>
</protein>
<dbReference type="Proteomes" id="UP000002051">
    <property type="component" value="Chromosome 2"/>
</dbReference>
<dbReference type="STRING" id="3880.A0A072V5D1"/>
<dbReference type="EMBL" id="CM001218">
    <property type="protein sequence ID" value="KEH37234.1"/>
    <property type="molecule type" value="Genomic_DNA"/>
</dbReference>
<dbReference type="OrthoDB" id="637682at2759"/>
<evidence type="ECO:0000313" key="6">
    <source>
        <dbReference type="EnsemblPlants" id="KEH37234"/>
    </source>
</evidence>
<dbReference type="KEGG" id="mtr:25488107"/>
<name>A0A072V5D1_MEDTR</name>
<comment type="similarity">
    <text evidence="1">Belongs to the mTERF family.</text>
</comment>
<dbReference type="FunFam" id="1.25.70.10:FF:000001">
    <property type="entry name" value="Mitochondrial transcription termination factor-like"/>
    <property type="match status" value="1"/>
</dbReference>
<evidence type="ECO:0000313" key="5">
    <source>
        <dbReference type="EMBL" id="RHN73182.1"/>
    </source>
</evidence>
<dbReference type="HOGENOM" id="CLU_034145_1_2_1"/>
<evidence type="ECO:0000313" key="4">
    <source>
        <dbReference type="EMBL" id="KEH37234.1"/>
    </source>
</evidence>
<keyword evidence="2" id="KW-0806">Transcription termination</keyword>
<evidence type="ECO:0000256" key="1">
    <source>
        <dbReference type="ARBA" id="ARBA00007692"/>
    </source>
</evidence>
<reference evidence="6" key="3">
    <citation type="submission" date="2015-04" db="UniProtKB">
        <authorList>
            <consortium name="EnsemblPlants"/>
        </authorList>
    </citation>
    <scope>IDENTIFICATION</scope>
    <source>
        <strain evidence="6">cv. Jemalong A17</strain>
    </source>
</reference>
<organism evidence="4 7">
    <name type="scientific">Medicago truncatula</name>
    <name type="common">Barrel medic</name>
    <name type="synonym">Medicago tribuloides</name>
    <dbReference type="NCBI Taxonomy" id="3880"/>
    <lineage>
        <taxon>Eukaryota</taxon>
        <taxon>Viridiplantae</taxon>
        <taxon>Streptophyta</taxon>
        <taxon>Embryophyta</taxon>
        <taxon>Tracheophyta</taxon>
        <taxon>Spermatophyta</taxon>
        <taxon>Magnoliopsida</taxon>
        <taxon>eudicotyledons</taxon>
        <taxon>Gunneridae</taxon>
        <taxon>Pentapetalae</taxon>
        <taxon>rosids</taxon>
        <taxon>fabids</taxon>
        <taxon>Fabales</taxon>
        <taxon>Fabaceae</taxon>
        <taxon>Papilionoideae</taxon>
        <taxon>50 kb inversion clade</taxon>
        <taxon>NPAAA clade</taxon>
        <taxon>Hologalegina</taxon>
        <taxon>IRL clade</taxon>
        <taxon>Trifolieae</taxon>
        <taxon>Medicago</taxon>
    </lineage>
</organism>
<evidence type="ECO:0000256" key="3">
    <source>
        <dbReference type="ARBA" id="ARBA00022946"/>
    </source>
</evidence>
<dbReference type="GO" id="GO:0009658">
    <property type="term" value="P:chloroplast organization"/>
    <property type="evidence" value="ECO:0000318"/>
    <property type="project" value="GO_Central"/>
</dbReference>
<keyword evidence="3" id="KW-0809">Transit peptide</keyword>
<dbReference type="PANTHER" id="PTHR13068:SF91">
    <property type="entry name" value="TRANSCRIPTION TERMINATION FACTOR FAMILY PROTEIN"/>
    <property type="match status" value="1"/>
</dbReference>
<dbReference type="PANTHER" id="PTHR13068">
    <property type="entry name" value="CGI-12 PROTEIN-RELATED"/>
    <property type="match status" value="1"/>
</dbReference>
<keyword evidence="2" id="KW-0805">Transcription regulation</keyword>
<proteinExistence type="inferred from homology"/>
<accession>A0A072V5D1</accession>
<sequence>MFKFNRRTLIYYIKGLTSPQSPNPNPFQHSSLPFSLHFCTKTSDSPSFVVSYLIHNFGFTPQFASKLFSSYNVRFNTAQKPDSVLSFFRSHGFSDSQLCHMIIKAPWLLSCDPSKRVLPKFQFFLSKGASNSDIVNLVSKSPLVLAGSLENVLVPTYELVYRFLQSHHDTIACVIRNSHLFRQSNVSSNIRLLIENGVTDSNMARLLRDWSQVFRTSDIPMLVEELKDLRFNPSKASFVIALLAKTTINKTLWKEKVDTFKKWGWSDEDIGEAFRKDPHCMLASIDKINLLMNFWVNQLGWDAMAIAKVPRVISCSLQKTIIPRASVVQYLLKKGLRKKNASLTTPFVMTDKSFLNTYIIRFKEESSYLLKLYEEKLNLAHTRDKIGMS</sequence>
<dbReference type="Proteomes" id="UP000265566">
    <property type="component" value="Chromosome 2"/>
</dbReference>
<reference evidence="4 7" key="1">
    <citation type="journal article" date="2011" name="Nature">
        <title>The Medicago genome provides insight into the evolution of rhizobial symbioses.</title>
        <authorList>
            <person name="Young N.D."/>
            <person name="Debelle F."/>
            <person name="Oldroyd G.E."/>
            <person name="Geurts R."/>
            <person name="Cannon S.B."/>
            <person name="Udvardi M.K."/>
            <person name="Benedito V.A."/>
            <person name="Mayer K.F."/>
            <person name="Gouzy J."/>
            <person name="Schoof H."/>
            <person name="Van de Peer Y."/>
            <person name="Proost S."/>
            <person name="Cook D.R."/>
            <person name="Meyers B.C."/>
            <person name="Spannagl M."/>
            <person name="Cheung F."/>
            <person name="De Mita S."/>
            <person name="Krishnakumar V."/>
            <person name="Gundlach H."/>
            <person name="Zhou S."/>
            <person name="Mudge J."/>
            <person name="Bharti A.K."/>
            <person name="Murray J.D."/>
            <person name="Naoumkina M.A."/>
            <person name="Rosen B."/>
            <person name="Silverstein K.A."/>
            <person name="Tang H."/>
            <person name="Rombauts S."/>
            <person name="Zhao P.X."/>
            <person name="Zhou P."/>
            <person name="Barbe V."/>
            <person name="Bardou P."/>
            <person name="Bechner M."/>
            <person name="Bellec A."/>
            <person name="Berger A."/>
            <person name="Berges H."/>
            <person name="Bidwell S."/>
            <person name="Bisseling T."/>
            <person name="Choisne N."/>
            <person name="Couloux A."/>
            <person name="Denny R."/>
            <person name="Deshpande S."/>
            <person name="Dai X."/>
            <person name="Doyle J.J."/>
            <person name="Dudez A.M."/>
            <person name="Farmer A.D."/>
            <person name="Fouteau S."/>
            <person name="Franken C."/>
            <person name="Gibelin C."/>
            <person name="Gish J."/>
            <person name="Goldstein S."/>
            <person name="Gonzalez A.J."/>
            <person name="Green P.J."/>
            <person name="Hallab A."/>
            <person name="Hartog M."/>
            <person name="Hua A."/>
            <person name="Humphray S.J."/>
            <person name="Jeong D.H."/>
            <person name="Jing Y."/>
            <person name="Jocker A."/>
            <person name="Kenton S.M."/>
            <person name="Kim D.J."/>
            <person name="Klee K."/>
            <person name="Lai H."/>
            <person name="Lang C."/>
            <person name="Lin S."/>
            <person name="Macmil S.L."/>
            <person name="Magdelenat G."/>
            <person name="Matthews L."/>
            <person name="McCorrison J."/>
            <person name="Monaghan E.L."/>
            <person name="Mun J.H."/>
            <person name="Najar F.Z."/>
            <person name="Nicholson C."/>
            <person name="Noirot C."/>
            <person name="O'Bleness M."/>
            <person name="Paule C.R."/>
            <person name="Poulain J."/>
            <person name="Prion F."/>
            <person name="Qin B."/>
            <person name="Qu C."/>
            <person name="Retzel E.F."/>
            <person name="Riddle C."/>
            <person name="Sallet E."/>
            <person name="Samain S."/>
            <person name="Samson N."/>
            <person name="Sanders I."/>
            <person name="Saurat O."/>
            <person name="Scarpelli C."/>
            <person name="Schiex T."/>
            <person name="Segurens B."/>
            <person name="Severin A.J."/>
            <person name="Sherrier D.J."/>
            <person name="Shi R."/>
            <person name="Sims S."/>
            <person name="Singer S.R."/>
            <person name="Sinharoy S."/>
            <person name="Sterck L."/>
            <person name="Viollet A."/>
            <person name="Wang B.B."/>
            <person name="Wang K."/>
            <person name="Wang M."/>
            <person name="Wang X."/>
            <person name="Warfsmann J."/>
            <person name="Weissenbach J."/>
            <person name="White D.D."/>
            <person name="White J.D."/>
            <person name="Wiley G.B."/>
            <person name="Wincker P."/>
            <person name="Xing Y."/>
            <person name="Yang L."/>
            <person name="Yao Z."/>
            <person name="Ying F."/>
            <person name="Zhai J."/>
            <person name="Zhou L."/>
            <person name="Zuber A."/>
            <person name="Denarie J."/>
            <person name="Dixon R.A."/>
            <person name="May G.D."/>
            <person name="Schwartz D.C."/>
            <person name="Rogers J."/>
            <person name="Quetier F."/>
            <person name="Town C.D."/>
            <person name="Roe B.A."/>
        </authorList>
    </citation>
    <scope>NUCLEOTIDE SEQUENCE [LARGE SCALE GENOMIC DNA]</scope>
    <source>
        <strain evidence="4">A17</strain>
        <strain evidence="6 7">cv. Jemalong A17</strain>
    </source>
</reference>
<dbReference type="GO" id="GO:0003676">
    <property type="term" value="F:nucleic acid binding"/>
    <property type="evidence" value="ECO:0007669"/>
    <property type="project" value="InterPro"/>
</dbReference>
<dbReference type="InterPro" id="IPR038538">
    <property type="entry name" value="MTERF_sf"/>
</dbReference>
<dbReference type="GO" id="GO:0006353">
    <property type="term" value="P:DNA-templated transcription termination"/>
    <property type="evidence" value="ECO:0007669"/>
    <property type="project" value="UniProtKB-KW"/>
</dbReference>
<evidence type="ECO:0000313" key="7">
    <source>
        <dbReference type="Proteomes" id="UP000002051"/>
    </source>
</evidence>
<dbReference type="Gene3D" id="1.25.70.10">
    <property type="entry name" value="Transcription termination factor 3, mitochondrial"/>
    <property type="match status" value="1"/>
</dbReference>
<dbReference type="AlphaFoldDB" id="A0A072V5D1"/>
<gene>
    <name evidence="6" type="primary">25488107</name>
    <name evidence="4" type="ordered locus">MTR_2g436440</name>
    <name evidence="5" type="ORF">MtrunA17_Chr2g0295741</name>
</gene>
<dbReference type="EMBL" id="PSQE01000002">
    <property type="protein sequence ID" value="RHN73182.1"/>
    <property type="molecule type" value="Genomic_DNA"/>
</dbReference>
<reference evidence="4 7" key="2">
    <citation type="journal article" date="2014" name="BMC Genomics">
        <title>An improved genome release (version Mt4.0) for the model legume Medicago truncatula.</title>
        <authorList>
            <person name="Tang H."/>
            <person name="Krishnakumar V."/>
            <person name="Bidwell S."/>
            <person name="Rosen B."/>
            <person name="Chan A."/>
            <person name="Zhou S."/>
            <person name="Gentzbittel L."/>
            <person name="Childs K.L."/>
            <person name="Yandell M."/>
            <person name="Gundlach H."/>
            <person name="Mayer K.F."/>
            <person name="Schwartz D.C."/>
            <person name="Town C.D."/>
        </authorList>
    </citation>
    <scope>GENOME REANNOTATION</scope>
    <source>
        <strain evidence="4">A17</strain>
        <strain evidence="6 7">cv. Jemalong A17</strain>
    </source>
</reference>
<dbReference type="SMART" id="SM00733">
    <property type="entry name" value="Mterf"/>
    <property type="match status" value="6"/>
</dbReference>